<evidence type="ECO:0000313" key="1">
    <source>
        <dbReference type="EMBL" id="ATC64810.1"/>
    </source>
</evidence>
<gene>
    <name evidence="1" type="ORF">CMV30_13000</name>
</gene>
<dbReference type="AlphaFoldDB" id="A0A290QC80"/>
<dbReference type="KEGG" id="vbh:CMV30_13000"/>
<proteinExistence type="predicted"/>
<sequence>MINDPVIRRPKHHFETANQPSGVTFDDGDARTHFPWSHFTLMRYSYSEPDVIKIMIGEWLVTVRGHNLEPLIEAIEKRSLAKLRAQPELMNDRKYEIDSFATGIRLQPKARGADGQPAQSELPFFR</sequence>
<dbReference type="EMBL" id="CP023344">
    <property type="protein sequence ID" value="ATC64810.1"/>
    <property type="molecule type" value="Genomic_DNA"/>
</dbReference>
<dbReference type="Proteomes" id="UP000217265">
    <property type="component" value="Chromosome"/>
</dbReference>
<evidence type="ECO:0000313" key="2">
    <source>
        <dbReference type="Proteomes" id="UP000217265"/>
    </source>
</evidence>
<dbReference type="RefSeq" id="WP_096056441.1">
    <property type="nucleotide sequence ID" value="NZ_CP023344.1"/>
</dbReference>
<name>A0A290QC80_9BACT</name>
<organism evidence="1 2">
    <name type="scientific">Nibricoccus aquaticus</name>
    <dbReference type="NCBI Taxonomy" id="2576891"/>
    <lineage>
        <taxon>Bacteria</taxon>
        <taxon>Pseudomonadati</taxon>
        <taxon>Verrucomicrobiota</taxon>
        <taxon>Opitutia</taxon>
        <taxon>Opitutales</taxon>
        <taxon>Opitutaceae</taxon>
        <taxon>Nibricoccus</taxon>
    </lineage>
</organism>
<reference evidence="1 2" key="1">
    <citation type="submission" date="2017-09" db="EMBL/GenBank/DDBJ databases">
        <title>Complete genome sequence of Verrucomicrobial strain HZ-65, isolated from freshwater.</title>
        <authorList>
            <person name="Choi A."/>
        </authorList>
    </citation>
    <scope>NUCLEOTIDE SEQUENCE [LARGE SCALE GENOMIC DNA]</scope>
    <source>
        <strain evidence="1 2">HZ-65</strain>
    </source>
</reference>
<dbReference type="OrthoDB" id="9924818at2"/>
<accession>A0A290QC80</accession>
<keyword evidence="2" id="KW-1185">Reference proteome</keyword>
<protein>
    <submittedName>
        <fullName evidence="1">Uncharacterized protein</fullName>
    </submittedName>
</protein>